<dbReference type="GeneID" id="100378416"/>
<accession>A0ABM0GM80</accession>
<organism evidence="2 3">
    <name type="scientific">Saccoglossus kowalevskii</name>
    <name type="common">Acorn worm</name>
    <dbReference type="NCBI Taxonomy" id="10224"/>
    <lineage>
        <taxon>Eukaryota</taxon>
        <taxon>Metazoa</taxon>
        <taxon>Hemichordata</taxon>
        <taxon>Enteropneusta</taxon>
        <taxon>Harrimaniidae</taxon>
        <taxon>Saccoglossus</taxon>
    </lineage>
</organism>
<proteinExistence type="predicted"/>
<evidence type="ECO:0000313" key="2">
    <source>
        <dbReference type="Proteomes" id="UP000694865"/>
    </source>
</evidence>
<evidence type="ECO:0000313" key="3">
    <source>
        <dbReference type="RefSeq" id="XP_002733016.2"/>
    </source>
</evidence>
<name>A0ABM0GM80_SACKO</name>
<keyword evidence="2" id="KW-1185">Reference proteome</keyword>
<dbReference type="RefSeq" id="XP_002733016.2">
    <property type="nucleotide sequence ID" value="XM_002732970.2"/>
</dbReference>
<keyword evidence="1" id="KW-1133">Transmembrane helix</keyword>
<sequence length="429" mass="47674">MVNSYTELVQWITSLQTATCWDSVNTSILTHPGTMSATQRPGLIVTILFLQGVCTFATNPDIAITEFTVTSPDPVVYQQNTRIDIIFTVEISNVAATTGDLTVRSNYGNNFILKLYLTDNPQYEDSTSDTSQQTVMDRGVNQAIDAGQSIMLTGLRGQVKIPSENCGAYSYICIVPEIVDSSYTDSNVENDDKCVMFGLQDDEKAGEKQCQNYMDEVESRYGVVVTLEDIILADQWPPIVTSYRQAVANLVNTYCNINSHFGACCPGYGSKRSTLLADVVDADDVKIGRGFPVQSTNGENGRIMTYIMAKDNNTLCNLGSSSNSRKRRNIRNPSDSLRVRRASEDMFYLTQDALYGSINEHRDDLGNEIDYHVIGVSMTEHMGEDEFFIESWLIAVIVVCALISLTVIGAVIWLVLPQRNKDVQVYVYQ</sequence>
<gene>
    <name evidence="3" type="primary">LOC100378416</name>
</gene>
<feature type="transmembrane region" description="Helical" evidence="1">
    <location>
        <begin position="392"/>
        <end position="416"/>
    </location>
</feature>
<keyword evidence="1" id="KW-0472">Membrane</keyword>
<evidence type="ECO:0000256" key="1">
    <source>
        <dbReference type="SAM" id="Phobius"/>
    </source>
</evidence>
<reference evidence="3" key="1">
    <citation type="submission" date="2025-08" db="UniProtKB">
        <authorList>
            <consortium name="RefSeq"/>
        </authorList>
    </citation>
    <scope>IDENTIFICATION</scope>
    <source>
        <tissue evidence="3">Testes</tissue>
    </source>
</reference>
<keyword evidence="1" id="KW-0812">Transmembrane</keyword>
<protein>
    <submittedName>
        <fullName evidence="3">Uncharacterized protein LOC100378416</fullName>
    </submittedName>
</protein>
<dbReference type="Proteomes" id="UP000694865">
    <property type="component" value="Unplaced"/>
</dbReference>